<protein>
    <recommendedName>
        <fullName evidence="5">Stage II sporulation protein M</fullName>
    </recommendedName>
</protein>
<name>A0A517WPQ5_9PLAN</name>
<keyword evidence="4" id="KW-1185">Reference proteome</keyword>
<dbReference type="Pfam" id="PF01944">
    <property type="entry name" value="SpoIIM"/>
    <property type="match status" value="1"/>
</dbReference>
<keyword evidence="2" id="KW-0812">Transmembrane</keyword>
<gene>
    <name evidence="3" type="ORF">V202x_05670</name>
</gene>
<dbReference type="Proteomes" id="UP000318384">
    <property type="component" value="Chromosome"/>
</dbReference>
<feature type="transmembrane region" description="Helical" evidence="2">
    <location>
        <begin position="251"/>
        <end position="269"/>
    </location>
</feature>
<evidence type="ECO:0008006" key="5">
    <source>
        <dbReference type="Google" id="ProtNLM"/>
    </source>
</evidence>
<evidence type="ECO:0000256" key="1">
    <source>
        <dbReference type="SAM" id="MobiDB-lite"/>
    </source>
</evidence>
<reference evidence="3 4" key="1">
    <citation type="submission" date="2019-03" db="EMBL/GenBank/DDBJ databases">
        <title>Deep-cultivation of Planctomycetes and their phenomic and genomic characterization uncovers novel biology.</title>
        <authorList>
            <person name="Wiegand S."/>
            <person name="Jogler M."/>
            <person name="Boedeker C."/>
            <person name="Pinto D."/>
            <person name="Vollmers J."/>
            <person name="Rivas-Marin E."/>
            <person name="Kohn T."/>
            <person name="Peeters S.H."/>
            <person name="Heuer A."/>
            <person name="Rast P."/>
            <person name="Oberbeckmann S."/>
            <person name="Bunk B."/>
            <person name="Jeske O."/>
            <person name="Meyerdierks A."/>
            <person name="Storesund J.E."/>
            <person name="Kallscheuer N."/>
            <person name="Luecker S."/>
            <person name="Lage O.M."/>
            <person name="Pohl T."/>
            <person name="Merkel B.J."/>
            <person name="Hornburger P."/>
            <person name="Mueller R.-W."/>
            <person name="Bruemmer F."/>
            <person name="Labrenz M."/>
            <person name="Spormann A.M."/>
            <person name="Op den Camp H."/>
            <person name="Overmann J."/>
            <person name="Amann R."/>
            <person name="Jetten M.S.M."/>
            <person name="Mascher T."/>
            <person name="Medema M.H."/>
            <person name="Devos D.P."/>
            <person name="Kaster A.-K."/>
            <person name="Ovreas L."/>
            <person name="Rohde M."/>
            <person name="Galperin M.Y."/>
            <person name="Jogler C."/>
        </authorList>
    </citation>
    <scope>NUCLEOTIDE SEQUENCE [LARGE SCALE GENOMIC DNA]</scope>
    <source>
        <strain evidence="3 4">V202</strain>
    </source>
</reference>
<dbReference type="RefSeq" id="WP_145170982.1">
    <property type="nucleotide sequence ID" value="NZ_CP037422.1"/>
</dbReference>
<feature type="region of interest" description="Disordered" evidence="1">
    <location>
        <begin position="154"/>
        <end position="173"/>
    </location>
</feature>
<accession>A0A517WPQ5</accession>
<dbReference type="AlphaFoldDB" id="A0A517WPQ5"/>
<feature type="transmembrane region" description="Helical" evidence="2">
    <location>
        <begin position="105"/>
        <end position="126"/>
    </location>
</feature>
<feature type="transmembrane region" description="Helical" evidence="2">
    <location>
        <begin position="189"/>
        <end position="208"/>
    </location>
</feature>
<dbReference type="PANTHER" id="PTHR35337">
    <property type="entry name" value="SLR1478 PROTEIN"/>
    <property type="match status" value="1"/>
</dbReference>
<feature type="compositionally biased region" description="Basic and acidic residues" evidence="1">
    <location>
        <begin position="158"/>
        <end position="172"/>
    </location>
</feature>
<dbReference type="PANTHER" id="PTHR35337:SF1">
    <property type="entry name" value="SLR1478 PROTEIN"/>
    <property type="match status" value="1"/>
</dbReference>
<feature type="transmembrane region" description="Helical" evidence="2">
    <location>
        <begin position="213"/>
        <end position="231"/>
    </location>
</feature>
<keyword evidence="2" id="KW-0472">Membrane</keyword>
<evidence type="ECO:0000313" key="3">
    <source>
        <dbReference type="EMBL" id="QDU07216.1"/>
    </source>
</evidence>
<keyword evidence="2" id="KW-1133">Transmembrane helix</keyword>
<evidence type="ECO:0000313" key="4">
    <source>
        <dbReference type="Proteomes" id="UP000318384"/>
    </source>
</evidence>
<dbReference type="InterPro" id="IPR002798">
    <property type="entry name" value="SpoIIM-like"/>
</dbReference>
<dbReference type="OrthoDB" id="9800053at2"/>
<feature type="transmembrane region" description="Helical" evidence="2">
    <location>
        <begin position="290"/>
        <end position="310"/>
    </location>
</feature>
<sequence length="366" mass="40538">MDKHKFIQQRQPHWKQFEEFLMSIRRESFTKLPAEEISKYSQLLREVSNDLATIRSRGWGHDLTSYLNDLVARGHNLFYGAPPANLSGVFHYLAVGFPRLFRANIGYFLTACLLFFLPLGISWYVVQNNPSLATRIIPEEMMANFDLMYGEESPLNNEEEKTTDRTDEKDSFLSEESTFGDQRASMAGFYINHNVGIALQCFALGILLGVGTIYTLLFNGIFLGAVSGYIVSQGNGERFLSFVISHGSFELTAIAVAGGAGLILGDALIHPGQRTRFQSLQVRGLEAVQIAGGAAVMLVVAALIEAFWSPSGISNLVKYVVGSGLWILVFIYLGFAGRQADTIPLPVKKRERSKSSEVGFNRGQQS</sequence>
<feature type="transmembrane region" description="Helical" evidence="2">
    <location>
        <begin position="316"/>
        <end position="335"/>
    </location>
</feature>
<organism evidence="3 4">
    <name type="scientific">Gimesia aquarii</name>
    <dbReference type="NCBI Taxonomy" id="2527964"/>
    <lineage>
        <taxon>Bacteria</taxon>
        <taxon>Pseudomonadati</taxon>
        <taxon>Planctomycetota</taxon>
        <taxon>Planctomycetia</taxon>
        <taxon>Planctomycetales</taxon>
        <taxon>Planctomycetaceae</taxon>
        <taxon>Gimesia</taxon>
    </lineage>
</organism>
<dbReference type="EMBL" id="CP037422">
    <property type="protein sequence ID" value="QDU07216.1"/>
    <property type="molecule type" value="Genomic_DNA"/>
</dbReference>
<evidence type="ECO:0000256" key="2">
    <source>
        <dbReference type="SAM" id="Phobius"/>
    </source>
</evidence>
<proteinExistence type="predicted"/>